<feature type="compositionally biased region" description="Low complexity" evidence="1">
    <location>
        <begin position="35"/>
        <end position="47"/>
    </location>
</feature>
<feature type="compositionally biased region" description="Basic residues" evidence="1">
    <location>
        <begin position="117"/>
        <end position="127"/>
    </location>
</feature>
<feature type="region of interest" description="Disordered" evidence="1">
    <location>
        <begin position="589"/>
        <end position="615"/>
    </location>
</feature>
<sequence length="615" mass="66830">MENLPATIGNPTSTEDVSSIVRATDMPTPSIATSAASLTSTGLPAATDAPTDTRLGQPTGASAGTGGTSGAVAVPQQIPTRSGLNTPQIAGIAIGGAATVVIVIGLLILQCWIRKRRQERRRSQRRSRLVESSPPMNNQGSEKKTPPTLENVETGPTVPKTLGRFYAPQQPAEEKRRSFWRKSIRPEEIGIAVSPKMPGERSPVSASSQQSFSRLLPKVPSAMLWPAPLDIEASRERRRSAQRPVSNVTEFEDESETKPQEPERVFVDNQPFVLEKPPLSKRPQGRPPNLRLPALPESPAKSAGQTARIPLTPTYDNGNVDLSSPPIKIRSPATSQFALPILEHKLPASSMYANRSVVRKKPPARLPLQVINTPPVEPLMQPRNPPMPPQVVPLPPMSRRTIPVSRSLDRQSSASSVYTEIEEDTTPEESHKQLGMKTHPTTTSLVPLDIRGVSPAQESPIKDLRYPRVPRSAAISRQAERPAQLRASLNLSTVSTFVPASASAVRPTRDQLVRAELSFMQTDTTSSDGYLSDEMIEFPFPPTSKLHRPSLTELGSNPSRGNKSFPLQVPPPLNEVMNSSTRSVNFIVPQRSPSSKARLTPSKSSSGDLYLTVEI</sequence>
<keyword evidence="2" id="KW-0812">Transmembrane</keyword>
<proteinExistence type="predicted"/>
<keyword evidence="2" id="KW-0472">Membrane</keyword>
<feature type="region of interest" description="Disordered" evidence="1">
    <location>
        <begin position="117"/>
        <end position="178"/>
    </location>
</feature>
<feature type="compositionally biased region" description="Pro residues" evidence="1">
    <location>
        <begin position="383"/>
        <end position="396"/>
    </location>
</feature>
<feature type="compositionally biased region" description="Polar residues" evidence="1">
    <location>
        <begin position="553"/>
        <end position="562"/>
    </location>
</feature>
<feature type="region of interest" description="Disordered" evidence="1">
    <location>
        <begin position="35"/>
        <end position="73"/>
    </location>
</feature>
<feature type="region of interest" description="Disordered" evidence="1">
    <location>
        <begin position="375"/>
        <end position="442"/>
    </location>
</feature>
<feature type="compositionally biased region" description="Basic and acidic residues" evidence="1">
    <location>
        <begin position="256"/>
        <end position="266"/>
    </location>
</feature>
<feature type="region of interest" description="Disordered" evidence="1">
    <location>
        <begin position="541"/>
        <end position="564"/>
    </location>
</feature>
<dbReference type="VEuPathDB" id="FungiDB:Z520_07650"/>
<dbReference type="RefSeq" id="XP_016630507.1">
    <property type="nucleotide sequence ID" value="XM_016778147.1"/>
</dbReference>
<keyword evidence="2" id="KW-1133">Transmembrane helix</keyword>
<gene>
    <name evidence="3" type="ORF">Z520_07650</name>
</gene>
<feature type="transmembrane region" description="Helical" evidence="2">
    <location>
        <begin position="89"/>
        <end position="113"/>
    </location>
</feature>
<organism evidence="3 4">
    <name type="scientific">Fonsecaea multimorphosa CBS 102226</name>
    <dbReference type="NCBI Taxonomy" id="1442371"/>
    <lineage>
        <taxon>Eukaryota</taxon>
        <taxon>Fungi</taxon>
        <taxon>Dikarya</taxon>
        <taxon>Ascomycota</taxon>
        <taxon>Pezizomycotina</taxon>
        <taxon>Eurotiomycetes</taxon>
        <taxon>Chaetothyriomycetidae</taxon>
        <taxon>Chaetothyriales</taxon>
        <taxon>Herpotrichiellaceae</taxon>
        <taxon>Fonsecaea</taxon>
    </lineage>
</organism>
<dbReference type="OrthoDB" id="3946741at2759"/>
<evidence type="ECO:0000313" key="3">
    <source>
        <dbReference type="EMBL" id="KIX96384.1"/>
    </source>
</evidence>
<name>A0A0D2K0G5_9EURO</name>
<dbReference type="Proteomes" id="UP000053411">
    <property type="component" value="Unassembled WGS sequence"/>
</dbReference>
<keyword evidence="4" id="KW-1185">Reference proteome</keyword>
<evidence type="ECO:0000313" key="4">
    <source>
        <dbReference type="Proteomes" id="UP000053411"/>
    </source>
</evidence>
<evidence type="ECO:0000256" key="1">
    <source>
        <dbReference type="SAM" id="MobiDB-lite"/>
    </source>
</evidence>
<dbReference type="STRING" id="1442371.A0A0D2K0G5"/>
<feature type="compositionally biased region" description="Polar residues" evidence="1">
    <location>
        <begin position="591"/>
        <end position="607"/>
    </location>
</feature>
<dbReference type="GeneID" id="27713396"/>
<protein>
    <submittedName>
        <fullName evidence="3">Uncharacterized protein</fullName>
    </submittedName>
</protein>
<accession>A0A0D2K0G5</accession>
<evidence type="ECO:0000256" key="2">
    <source>
        <dbReference type="SAM" id="Phobius"/>
    </source>
</evidence>
<reference evidence="3 4" key="1">
    <citation type="submission" date="2015-01" db="EMBL/GenBank/DDBJ databases">
        <title>The Genome Sequence of Fonsecaea multimorphosa CBS 102226.</title>
        <authorList>
            <consortium name="The Broad Institute Genomics Platform"/>
            <person name="Cuomo C."/>
            <person name="de Hoog S."/>
            <person name="Gorbushina A."/>
            <person name="Stielow B."/>
            <person name="Teixiera M."/>
            <person name="Abouelleil A."/>
            <person name="Chapman S.B."/>
            <person name="Priest M."/>
            <person name="Young S.K."/>
            <person name="Wortman J."/>
            <person name="Nusbaum C."/>
            <person name="Birren B."/>
        </authorList>
    </citation>
    <scope>NUCLEOTIDE SEQUENCE [LARGE SCALE GENOMIC DNA]</scope>
    <source>
        <strain evidence="3 4">CBS 102226</strain>
    </source>
</reference>
<feature type="region of interest" description="Disordered" evidence="1">
    <location>
        <begin position="235"/>
        <end position="319"/>
    </location>
</feature>
<dbReference type="AlphaFoldDB" id="A0A0D2K0G5"/>
<dbReference type="EMBL" id="KN848077">
    <property type="protein sequence ID" value="KIX96384.1"/>
    <property type="molecule type" value="Genomic_DNA"/>
</dbReference>